<keyword evidence="4" id="KW-1185">Reference proteome</keyword>
<evidence type="ECO:0000313" key="4">
    <source>
        <dbReference type="Proteomes" id="UP000023435"/>
    </source>
</evidence>
<dbReference type="AlphaFoldDB" id="A0A108U6I5"/>
<dbReference type="OrthoDB" id="7619808at2"/>
<gene>
    <name evidence="3" type="ORF">AZ78_1007</name>
</gene>
<evidence type="ECO:0000313" key="3">
    <source>
        <dbReference type="EMBL" id="KWS03460.1"/>
    </source>
</evidence>
<dbReference type="SUPFAM" id="SSF159888">
    <property type="entry name" value="YdhG-like"/>
    <property type="match status" value="1"/>
</dbReference>
<name>A0A108U6I5_9GAMM</name>
<protein>
    <submittedName>
        <fullName evidence="3">DUF1801 domain-containing protein</fullName>
    </submittedName>
</protein>
<comment type="caution">
    <text evidence="3">The sequence shown here is derived from an EMBL/GenBank/DDBJ whole genome shotgun (WGS) entry which is preliminary data.</text>
</comment>
<dbReference type="RefSeq" id="WP_036112686.1">
    <property type="nucleotide sequence ID" value="NZ_JAJA02000001.1"/>
</dbReference>
<sequence>MSQTDPRIDAYIAQAAPFAQPILEHLRAVVHAACPQVEETIKWGMPSFVYGGKILCGMGAFKQHATFGFWQGASVVGASPERSREAMGQFGRLTRVGDLPGKRELSKLLKQAMALIDARGKKTAGRTAANKAPAGRTATSDVPASKTRAPKPPVVIPDDLAAAFKKNAKARATYAAFSVSQQREYVEWIESAKREQTRSDRVAQAVEWMAEGKIRNWKYVAKK</sequence>
<dbReference type="Proteomes" id="UP000023435">
    <property type="component" value="Unassembled WGS sequence"/>
</dbReference>
<accession>A0A108U6I5</accession>
<feature type="region of interest" description="Disordered" evidence="1">
    <location>
        <begin position="120"/>
        <end position="152"/>
    </location>
</feature>
<evidence type="ECO:0000256" key="1">
    <source>
        <dbReference type="SAM" id="MobiDB-lite"/>
    </source>
</evidence>
<feature type="domain" description="YdhG-like" evidence="2">
    <location>
        <begin position="20"/>
        <end position="113"/>
    </location>
</feature>
<dbReference type="EMBL" id="JAJA02000001">
    <property type="protein sequence ID" value="KWS03460.1"/>
    <property type="molecule type" value="Genomic_DNA"/>
</dbReference>
<dbReference type="Gene3D" id="3.90.1150.200">
    <property type="match status" value="1"/>
</dbReference>
<proteinExistence type="predicted"/>
<organism evidence="3 4">
    <name type="scientific">Lysobacter capsici AZ78</name>
    <dbReference type="NCBI Taxonomy" id="1444315"/>
    <lineage>
        <taxon>Bacteria</taxon>
        <taxon>Pseudomonadati</taxon>
        <taxon>Pseudomonadota</taxon>
        <taxon>Gammaproteobacteria</taxon>
        <taxon>Lysobacterales</taxon>
        <taxon>Lysobacteraceae</taxon>
        <taxon>Lysobacter</taxon>
    </lineage>
</organism>
<dbReference type="Pfam" id="PF08818">
    <property type="entry name" value="DUF1801"/>
    <property type="match status" value="1"/>
</dbReference>
<evidence type="ECO:0000259" key="2">
    <source>
        <dbReference type="Pfam" id="PF08818"/>
    </source>
</evidence>
<dbReference type="InterPro" id="IPR014922">
    <property type="entry name" value="YdhG-like"/>
</dbReference>
<reference evidence="3 4" key="1">
    <citation type="journal article" date="2014" name="Genome Announc.">
        <title>Draft Genome Sequence of Lysobacter capsici AZ78, a Bacterium Antagonistic to Plant-Pathogenic Oomycetes.</title>
        <authorList>
            <person name="Puopolo G."/>
            <person name="Sonego P."/>
            <person name="Engelen K."/>
            <person name="Pertot I."/>
        </authorList>
    </citation>
    <scope>NUCLEOTIDE SEQUENCE [LARGE SCALE GENOMIC DNA]</scope>
    <source>
        <strain evidence="3 4">AZ78</strain>
    </source>
</reference>
<dbReference type="Pfam" id="PF13376">
    <property type="entry name" value="OmdA"/>
    <property type="match status" value="1"/>
</dbReference>